<comment type="caution">
    <text evidence="2">The sequence shown here is derived from an EMBL/GenBank/DDBJ whole genome shotgun (WGS) entry which is preliminary data.</text>
</comment>
<sequence>MFGRDREPLQRLLGPEPRSTSYRSAGYRPLWPSQVRTRRFTPVRFGRRGVDPGEVTVFLDQVAGDLARAYTEVASLREQNTRIKDALRRWQSRHAPTAHELAGR</sequence>
<dbReference type="Gene3D" id="6.10.250.660">
    <property type="match status" value="1"/>
</dbReference>
<keyword evidence="3" id="KW-1185">Reference proteome</keyword>
<dbReference type="EMBL" id="JAZGQK010000017">
    <property type="protein sequence ID" value="MEE6260819.1"/>
    <property type="molecule type" value="Genomic_DNA"/>
</dbReference>
<reference evidence="2 3" key="1">
    <citation type="submission" date="2024-01" db="EMBL/GenBank/DDBJ databases">
        <title>Genome insights into Plantactinospora sonchi sp. nov.</title>
        <authorList>
            <person name="Wang L."/>
        </authorList>
    </citation>
    <scope>NUCLEOTIDE SEQUENCE [LARGE SCALE GENOMIC DNA]</scope>
    <source>
        <strain evidence="2 3">NEAU-QY2</strain>
    </source>
</reference>
<dbReference type="InterPro" id="IPR019933">
    <property type="entry name" value="DivIVA_domain"/>
</dbReference>
<organism evidence="2 3">
    <name type="scientific">Plantactinospora sonchi</name>
    <dbReference type="NCBI Taxonomy" id="1544735"/>
    <lineage>
        <taxon>Bacteria</taxon>
        <taxon>Bacillati</taxon>
        <taxon>Actinomycetota</taxon>
        <taxon>Actinomycetes</taxon>
        <taxon>Micromonosporales</taxon>
        <taxon>Micromonosporaceae</taxon>
        <taxon>Plantactinospora</taxon>
    </lineage>
</organism>
<name>A0ABU7RWC0_9ACTN</name>
<evidence type="ECO:0000313" key="3">
    <source>
        <dbReference type="Proteomes" id="UP001332243"/>
    </source>
</evidence>
<proteinExistence type="predicted"/>
<feature type="region of interest" description="Disordered" evidence="1">
    <location>
        <begin position="1"/>
        <end position="26"/>
    </location>
</feature>
<evidence type="ECO:0000313" key="2">
    <source>
        <dbReference type="EMBL" id="MEE6260819.1"/>
    </source>
</evidence>
<dbReference type="NCBIfam" id="TIGR03544">
    <property type="entry name" value="DivI1A_domain"/>
    <property type="match status" value="1"/>
</dbReference>
<accession>A0ABU7RWC0</accession>
<gene>
    <name evidence="2" type="ORF">V1633_20240</name>
</gene>
<protein>
    <submittedName>
        <fullName evidence="2">DivIVA domain-containing protein</fullName>
    </submittedName>
</protein>
<evidence type="ECO:0000256" key="1">
    <source>
        <dbReference type="SAM" id="MobiDB-lite"/>
    </source>
</evidence>
<dbReference type="Proteomes" id="UP001332243">
    <property type="component" value="Unassembled WGS sequence"/>
</dbReference>